<dbReference type="Gene3D" id="1.20.144.10">
    <property type="entry name" value="Phosphatidic acid phosphatase type 2/haloperoxidase"/>
    <property type="match status" value="1"/>
</dbReference>
<feature type="transmembrane region" description="Helical" evidence="1">
    <location>
        <begin position="159"/>
        <end position="181"/>
    </location>
</feature>
<reference evidence="4" key="1">
    <citation type="journal article" date="2019" name="Int. J. Syst. Evol. Microbiol.">
        <title>The Global Catalogue of Microorganisms (GCM) 10K type strain sequencing project: providing services to taxonomists for standard genome sequencing and annotation.</title>
        <authorList>
            <consortium name="The Broad Institute Genomics Platform"/>
            <consortium name="The Broad Institute Genome Sequencing Center for Infectious Disease"/>
            <person name="Wu L."/>
            <person name="Ma J."/>
        </authorList>
    </citation>
    <scope>NUCLEOTIDE SEQUENCE [LARGE SCALE GENOMIC DNA]</scope>
    <source>
        <strain evidence="4">CCUG 55250</strain>
    </source>
</reference>
<dbReference type="InterPro" id="IPR000326">
    <property type="entry name" value="PAP2/HPO"/>
</dbReference>
<feature type="transmembrane region" description="Helical" evidence="1">
    <location>
        <begin position="109"/>
        <end position="127"/>
    </location>
</feature>
<evidence type="ECO:0000313" key="4">
    <source>
        <dbReference type="Proteomes" id="UP001596106"/>
    </source>
</evidence>
<dbReference type="Pfam" id="PF01569">
    <property type="entry name" value="PAP2"/>
    <property type="match status" value="1"/>
</dbReference>
<protein>
    <submittedName>
        <fullName evidence="3">Phosphatase PAP2 family protein</fullName>
    </submittedName>
</protein>
<name>A0ABW0IEG1_9BACT</name>
<feature type="transmembrane region" description="Helical" evidence="1">
    <location>
        <begin position="32"/>
        <end position="50"/>
    </location>
</feature>
<accession>A0ABW0IEG1</accession>
<dbReference type="SUPFAM" id="SSF48317">
    <property type="entry name" value="Acid phosphatase/Vanadium-dependent haloperoxidase"/>
    <property type="match status" value="1"/>
</dbReference>
<gene>
    <name evidence="3" type="ORF">ACFPMF_15750</name>
</gene>
<proteinExistence type="predicted"/>
<dbReference type="PANTHER" id="PTHR14969:SF13">
    <property type="entry name" value="AT30094P"/>
    <property type="match status" value="1"/>
</dbReference>
<organism evidence="3 4">
    <name type="scientific">Larkinella bovis</name>
    <dbReference type="NCBI Taxonomy" id="683041"/>
    <lineage>
        <taxon>Bacteria</taxon>
        <taxon>Pseudomonadati</taxon>
        <taxon>Bacteroidota</taxon>
        <taxon>Cytophagia</taxon>
        <taxon>Cytophagales</taxon>
        <taxon>Spirosomataceae</taxon>
        <taxon>Larkinella</taxon>
    </lineage>
</organism>
<keyword evidence="1" id="KW-0472">Membrane</keyword>
<keyword evidence="1" id="KW-1133">Transmembrane helix</keyword>
<evidence type="ECO:0000256" key="1">
    <source>
        <dbReference type="SAM" id="Phobius"/>
    </source>
</evidence>
<dbReference type="EMBL" id="JBHSMA010000004">
    <property type="protein sequence ID" value="MFC5410776.1"/>
    <property type="molecule type" value="Genomic_DNA"/>
</dbReference>
<sequence>MSVLMLLYTKTELMQWVNAHNAPLGDLFFRNITYLGDGAFAVIVIVILLFRSFRLALMGAVSFLLSTLIVRVLKELVFAGSLRPVKYFEHSDWQYRVIDGLDIHSYNSFPSGHSTTAFAVFCLLALLDDRKNRGWFWALLAVITAYSRVYLFQHFVEDVYVGSIIGTLSSVLVFGLLNRYWDQNPKTWHSRRLRF</sequence>
<feature type="transmembrane region" description="Helical" evidence="1">
    <location>
        <begin position="134"/>
        <end position="153"/>
    </location>
</feature>
<dbReference type="InterPro" id="IPR036938">
    <property type="entry name" value="PAP2/HPO_sf"/>
</dbReference>
<feature type="transmembrane region" description="Helical" evidence="1">
    <location>
        <begin position="55"/>
        <end position="73"/>
    </location>
</feature>
<keyword evidence="4" id="KW-1185">Reference proteome</keyword>
<evidence type="ECO:0000313" key="3">
    <source>
        <dbReference type="EMBL" id="MFC5410776.1"/>
    </source>
</evidence>
<comment type="caution">
    <text evidence="3">The sequence shown here is derived from an EMBL/GenBank/DDBJ whole genome shotgun (WGS) entry which is preliminary data.</text>
</comment>
<dbReference type="Proteomes" id="UP001596106">
    <property type="component" value="Unassembled WGS sequence"/>
</dbReference>
<dbReference type="SMART" id="SM00014">
    <property type="entry name" value="acidPPc"/>
    <property type="match status" value="1"/>
</dbReference>
<feature type="domain" description="Phosphatidic acid phosphatase type 2/haloperoxidase" evidence="2">
    <location>
        <begin position="53"/>
        <end position="174"/>
    </location>
</feature>
<evidence type="ECO:0000259" key="2">
    <source>
        <dbReference type="SMART" id="SM00014"/>
    </source>
</evidence>
<dbReference type="PANTHER" id="PTHR14969">
    <property type="entry name" value="SPHINGOSINE-1-PHOSPHATE PHOSPHOHYDROLASE"/>
    <property type="match status" value="1"/>
</dbReference>
<keyword evidence="1" id="KW-0812">Transmembrane</keyword>
<dbReference type="RefSeq" id="WP_379846786.1">
    <property type="nucleotide sequence ID" value="NZ_JBHSMA010000004.1"/>
</dbReference>